<sequence>MKNPGLAAVLSFFVVGLGQIYNGQIGKGLLMLVVYYTILILSLVFFWGGIFSIDTDAILTGIVGAPILGIIVVCIWISGIIDAYRQAEKINGGGLTSTKNKPKAIRTSHPRRLDTKAVGRVALVLLSIPTFFFSIPAWITYWLLGFLRKTNLPLLQKMGYPPGRIIISIIVGIIVVILLINPTGSVEVQPIENTSIGNESEAQEAQSVIPTNTQQALQPTGQSAEQDDWEASQPLICWANGWSQRDCERVLANKVWIGMTYKMLTTERGQPDSANPSNYGQGAEWQWCWFDYTPSCFYDHNNDGVVDAYN</sequence>
<evidence type="ECO:0000313" key="3">
    <source>
        <dbReference type="Proteomes" id="UP000176651"/>
    </source>
</evidence>
<evidence type="ECO:0008006" key="4">
    <source>
        <dbReference type="Google" id="ProtNLM"/>
    </source>
</evidence>
<name>A0A1F4NSM5_UNCK3</name>
<comment type="caution">
    <text evidence="2">The sequence shown here is derived from an EMBL/GenBank/DDBJ whole genome shotgun (WGS) entry which is preliminary data.</text>
</comment>
<proteinExistence type="predicted"/>
<evidence type="ECO:0000256" key="1">
    <source>
        <dbReference type="SAM" id="Phobius"/>
    </source>
</evidence>
<evidence type="ECO:0000313" key="2">
    <source>
        <dbReference type="EMBL" id="OGB74494.1"/>
    </source>
</evidence>
<dbReference type="AlphaFoldDB" id="A0A1F4NSM5"/>
<feature type="transmembrane region" description="Helical" evidence="1">
    <location>
        <begin position="121"/>
        <end position="143"/>
    </location>
</feature>
<reference evidence="2 3" key="1">
    <citation type="journal article" date="2016" name="Nat. Commun.">
        <title>Thousands of microbial genomes shed light on interconnected biogeochemical processes in an aquifer system.</title>
        <authorList>
            <person name="Anantharaman K."/>
            <person name="Brown C.T."/>
            <person name="Hug L.A."/>
            <person name="Sharon I."/>
            <person name="Castelle C.J."/>
            <person name="Probst A.J."/>
            <person name="Thomas B.C."/>
            <person name="Singh A."/>
            <person name="Wilkins M.J."/>
            <person name="Karaoz U."/>
            <person name="Brodie E.L."/>
            <person name="Williams K.H."/>
            <person name="Hubbard S.S."/>
            <person name="Banfield J.F."/>
        </authorList>
    </citation>
    <scope>NUCLEOTIDE SEQUENCE [LARGE SCALE GENOMIC DNA]</scope>
</reference>
<keyword evidence="1" id="KW-1133">Transmembrane helix</keyword>
<feature type="transmembrane region" description="Helical" evidence="1">
    <location>
        <begin position="6"/>
        <end position="22"/>
    </location>
</feature>
<accession>A0A1F4NSM5</accession>
<keyword evidence="1" id="KW-0812">Transmembrane</keyword>
<gene>
    <name evidence="2" type="ORF">A2V68_02655</name>
</gene>
<dbReference type="Proteomes" id="UP000176651">
    <property type="component" value="Unassembled WGS sequence"/>
</dbReference>
<organism evidence="2 3">
    <name type="scientific">candidate division Kazan bacterium RBG_13_50_9</name>
    <dbReference type="NCBI Taxonomy" id="1798535"/>
    <lineage>
        <taxon>Bacteria</taxon>
        <taxon>Bacteria division Kazan-3B-28</taxon>
    </lineage>
</organism>
<feature type="transmembrane region" description="Helical" evidence="1">
    <location>
        <begin position="163"/>
        <end position="180"/>
    </location>
</feature>
<keyword evidence="1" id="KW-0472">Membrane</keyword>
<feature type="transmembrane region" description="Helical" evidence="1">
    <location>
        <begin position="29"/>
        <end position="51"/>
    </location>
</feature>
<dbReference type="EMBL" id="META01000001">
    <property type="protein sequence ID" value="OGB74494.1"/>
    <property type="molecule type" value="Genomic_DNA"/>
</dbReference>
<feature type="transmembrane region" description="Helical" evidence="1">
    <location>
        <begin position="57"/>
        <end position="81"/>
    </location>
</feature>
<protein>
    <recommendedName>
        <fullName evidence="4">TM2 domain-containing protein</fullName>
    </recommendedName>
</protein>